<dbReference type="KEGG" id="tpla:ElP_26760"/>
<dbReference type="SMART" id="SM00567">
    <property type="entry name" value="EZ_HEAT"/>
    <property type="match status" value="16"/>
</dbReference>
<name>A0A518H1S6_9BACT</name>
<dbReference type="PROSITE" id="PS50294">
    <property type="entry name" value="WD_REPEATS_REGION"/>
    <property type="match status" value="1"/>
</dbReference>
<dbReference type="InterPro" id="IPR011989">
    <property type="entry name" value="ARM-like"/>
</dbReference>
<feature type="region of interest" description="Disordered" evidence="2">
    <location>
        <begin position="1523"/>
        <end position="1545"/>
    </location>
</feature>
<dbReference type="PANTHER" id="PTHR12697:SF5">
    <property type="entry name" value="DEOXYHYPUSINE HYDROXYLASE"/>
    <property type="match status" value="1"/>
</dbReference>
<dbReference type="Pfam" id="PF13646">
    <property type="entry name" value="HEAT_2"/>
    <property type="match status" value="3"/>
</dbReference>
<dbReference type="SUPFAM" id="SSF69322">
    <property type="entry name" value="Tricorn protease domain 2"/>
    <property type="match status" value="1"/>
</dbReference>
<dbReference type="InterPro" id="IPR015943">
    <property type="entry name" value="WD40/YVTN_repeat-like_dom_sf"/>
</dbReference>
<dbReference type="Pfam" id="PF03130">
    <property type="entry name" value="HEAT_PBS"/>
    <property type="match status" value="1"/>
</dbReference>
<dbReference type="PROSITE" id="PS50082">
    <property type="entry name" value="WD_REPEATS_2"/>
    <property type="match status" value="1"/>
</dbReference>
<protein>
    <submittedName>
        <fullName evidence="3">Putative lyase</fullName>
    </submittedName>
</protein>
<feature type="compositionally biased region" description="Polar residues" evidence="2">
    <location>
        <begin position="1238"/>
        <end position="1247"/>
    </location>
</feature>
<accession>A0A518H1S6</accession>
<feature type="compositionally biased region" description="Low complexity" evidence="2">
    <location>
        <begin position="565"/>
        <end position="574"/>
    </location>
</feature>
<feature type="compositionally biased region" description="Basic and acidic residues" evidence="2">
    <location>
        <begin position="1532"/>
        <end position="1545"/>
    </location>
</feature>
<evidence type="ECO:0000256" key="1">
    <source>
        <dbReference type="PROSITE-ProRule" id="PRU00221"/>
    </source>
</evidence>
<sequence length="2170" mass="229618">MSVAEKHLAYRGRIRALAASGKMLLFVTEHPEGRPTSLYRLDCETFDLASDPIPGGGRALCLSGDEVWVAASDGSICRCPISGGSPSTAMSLDGEPASALSPLQGDRLAIAAGPTVVIADVSKPDARPIQSLDLPAAATALAADPTGRWLVAGTARGDVSVFTAEGREEFILSESARVHEGAVTALAFEPDELRFLSAGADRALRSTLARGALEPEDRGRSFGHDDAITAIAWAPGDRFLTGSLDSTVKTWPRSGGARPGTLKDGVAKVRGLAVVSVHDRPRLSVACEDDTIRLFVLDAAGKFGDPAQKIHGALSRARRELAEGDPRRREHAIADLASANDLAALDLLAEHSRADADPGLRLDAARRIGDSDHPRSVPLLEGLLGHPDEAVRLLAFDRLRDRAGEADFRPIDLALKTGLPEIGRRAVEALAPRSKQDDQALDRLLAALDAKEWEVRRSAAEALESIHPADSPEADLIVLGTSHADLRRWALIRLLHRGLLGQAAVSTSLRRMAEDRDADVRRVAFLLMLHTRPRLVEAIRAGDADLARQLDDLDAALEGQGGAAGPPAGRSGADAKAKPPKKGARGKAGSEAPAGLDAEDLAPLLNAAASRSLDTSLRGARCLALLGDPRAFGLLLQLSREAEPSARVEVCRALANLGDAAAVSRLRSLLHDEAAEVRDAAFTAIASIDREVPLLAAGAGLDADHDDVRRRGLQLLLAEAKKAPPASAESPTGLLLVRALNDGSPALRAEAFKAVLNLPAAGGGAGALRFARRSIHADVRREVLTEALAQLAEPWAWDLLLGAFDDPDPALRADALDAARKKSKGLDVLEAALGCRHADLRLEAVAGLVKTHTAAAQALLVRAIDDEDPDVRRSALDALVSDDATAPLSSALGSPHAEIRGRAARALARLGDRAALGPLVALAAAPEPVEEDRRDAWLAQALIALDGLAELGDPEAVVPVLPMLDSPHAPLRKWAAAVLCWCAEPDATGPLRLALSHADPQVRYRAAMGLALRGDASVAPMLDSAEGAEVLGLDDRLAVLAALGDPGEPRLVVSLDDGDQATRNRALLLLLCRELKAPRGDASRRIAALSSRSPRVRLAAADALRSGHDPAGLLATVSRLVNDRGGQSEASWSVPEATVSAMADLLAIAPPIVRARAASRLLPTIDPGVKESAALELACSALLERFAPGLDRAKADAPPSPAPTITPEALLERAFGAYVGLAREQGEATSKGKKGRPSPTNVASQANAARVRRSALDRLRALADSDPSLVPAVVPVLVQALGDPSQEARLAAFDHLVALGLDATTLGAEALASGQTDVGTRGLERLRGASGDDDRGRSVLDQVMMSRKDDLAVEAARLLADRLGRPAVAAKAIESGFERLRLLAVSWLDEAVDSGDEPARDALRGALDSRYAAVRRAAALALADRKDPAAFEALVRLLGAAVDRGEQIRIVAALELQGDPRAPGALLDRLERDPAGTAAAEVLIPAAGRFRRPEDADRLLALMDLEKKWRPLAFDALLALSGHDQPVEDPNDDRPDDRRWMESQHSRRDGILASILDRCLSLGEPRLLQRAISPARWALGPEVDGPLALASSHPDDGPRHLALRAIGWRLRTRSGPAGPLLRALQHPDPTSQFLAAEGLALGDRPEGLSVLLSAVDFLQDLALRRRAVVALGELGDPRAFDRLLQLASEDGHALQDVAAEAIGHLGRSGQSARIYSLLDRQSRSPGSVSETALKGLRWLGTPEAWARIREVAGGGETRGRAITLDLLGHDDEPATRDLLRLHLRSGEELRDLLIALRSARRLFGDDSLEPDEAVLQNPNPVLALCEDWDLIRETHGIPLDAPLDRLRERGDPSRLFELLPRCPDMVADALGSILLDLPAPPPAEVRAAVASDHARTVAVAARILGRTRDPGSGPAISEALATWTSRWAHLRETIERGGLERSASYPVAADSRGIPGCLSSLAWASGRVGTAAEGLAALVAMEIAGSPIWTGREILLATAEALVLFDDPPPAVLDSLESIARDGPPELRTLAAAALARRDRDRASRLGPGLIVDPVGFGLLADALGDALDPAIDLAAGRLHEQGVAVPVLVTRKRIDTLATVAADRSLPDATRLGAVEGLAAIASEAAEEHLRRVGLDEQTDEELRKAAWRALRRSRRARSRKPRRVEVTP</sequence>
<keyword evidence="1" id="KW-0853">WD repeat</keyword>
<feature type="region of interest" description="Disordered" evidence="2">
    <location>
        <begin position="1226"/>
        <end position="1249"/>
    </location>
</feature>
<dbReference type="GO" id="GO:0016829">
    <property type="term" value="F:lyase activity"/>
    <property type="evidence" value="ECO:0007669"/>
    <property type="project" value="UniProtKB-KW"/>
</dbReference>
<dbReference type="RefSeq" id="WP_145269920.1">
    <property type="nucleotide sequence ID" value="NZ_CP036426.1"/>
</dbReference>
<dbReference type="Gene3D" id="2.130.10.10">
    <property type="entry name" value="YVTN repeat-like/Quinoprotein amine dehydrogenase"/>
    <property type="match status" value="1"/>
</dbReference>
<dbReference type="EMBL" id="CP036426">
    <property type="protein sequence ID" value="QDV34780.1"/>
    <property type="molecule type" value="Genomic_DNA"/>
</dbReference>
<dbReference type="SUPFAM" id="SSF48371">
    <property type="entry name" value="ARM repeat"/>
    <property type="match status" value="3"/>
</dbReference>
<dbReference type="Gene3D" id="1.25.10.10">
    <property type="entry name" value="Leucine-rich Repeat Variant"/>
    <property type="match status" value="6"/>
</dbReference>
<keyword evidence="4" id="KW-1185">Reference proteome</keyword>
<dbReference type="Pfam" id="PF00400">
    <property type="entry name" value="WD40"/>
    <property type="match status" value="1"/>
</dbReference>
<gene>
    <name evidence="3" type="ORF">ElP_26760</name>
</gene>
<feature type="region of interest" description="Disordered" evidence="2">
    <location>
        <begin position="557"/>
        <end position="594"/>
    </location>
</feature>
<dbReference type="InterPro" id="IPR016024">
    <property type="entry name" value="ARM-type_fold"/>
</dbReference>
<organism evidence="3 4">
    <name type="scientific">Tautonia plasticadhaerens</name>
    <dbReference type="NCBI Taxonomy" id="2527974"/>
    <lineage>
        <taxon>Bacteria</taxon>
        <taxon>Pseudomonadati</taxon>
        <taxon>Planctomycetota</taxon>
        <taxon>Planctomycetia</taxon>
        <taxon>Isosphaerales</taxon>
        <taxon>Isosphaeraceae</taxon>
        <taxon>Tautonia</taxon>
    </lineage>
</organism>
<dbReference type="SMART" id="SM00320">
    <property type="entry name" value="WD40"/>
    <property type="match status" value="4"/>
</dbReference>
<dbReference type="Proteomes" id="UP000317835">
    <property type="component" value="Chromosome"/>
</dbReference>
<dbReference type="PANTHER" id="PTHR12697">
    <property type="entry name" value="PBS LYASE HEAT-LIKE PROTEIN"/>
    <property type="match status" value="1"/>
</dbReference>
<feature type="repeat" description="WD" evidence="1">
    <location>
        <begin position="221"/>
        <end position="251"/>
    </location>
</feature>
<reference evidence="3 4" key="1">
    <citation type="submission" date="2019-02" db="EMBL/GenBank/DDBJ databases">
        <title>Deep-cultivation of Planctomycetes and their phenomic and genomic characterization uncovers novel biology.</title>
        <authorList>
            <person name="Wiegand S."/>
            <person name="Jogler M."/>
            <person name="Boedeker C."/>
            <person name="Pinto D."/>
            <person name="Vollmers J."/>
            <person name="Rivas-Marin E."/>
            <person name="Kohn T."/>
            <person name="Peeters S.H."/>
            <person name="Heuer A."/>
            <person name="Rast P."/>
            <person name="Oberbeckmann S."/>
            <person name="Bunk B."/>
            <person name="Jeske O."/>
            <person name="Meyerdierks A."/>
            <person name="Storesund J.E."/>
            <person name="Kallscheuer N."/>
            <person name="Luecker S."/>
            <person name="Lage O.M."/>
            <person name="Pohl T."/>
            <person name="Merkel B.J."/>
            <person name="Hornburger P."/>
            <person name="Mueller R.-W."/>
            <person name="Bruemmer F."/>
            <person name="Labrenz M."/>
            <person name="Spormann A.M."/>
            <person name="Op den Camp H."/>
            <person name="Overmann J."/>
            <person name="Amann R."/>
            <person name="Jetten M.S.M."/>
            <person name="Mascher T."/>
            <person name="Medema M.H."/>
            <person name="Devos D.P."/>
            <person name="Kaster A.-K."/>
            <person name="Ovreas L."/>
            <person name="Rohde M."/>
            <person name="Galperin M.Y."/>
            <person name="Jogler C."/>
        </authorList>
    </citation>
    <scope>NUCLEOTIDE SEQUENCE [LARGE SCALE GENOMIC DNA]</scope>
    <source>
        <strain evidence="3 4">ElP</strain>
    </source>
</reference>
<evidence type="ECO:0000313" key="4">
    <source>
        <dbReference type="Proteomes" id="UP000317835"/>
    </source>
</evidence>
<keyword evidence="3" id="KW-0456">Lyase</keyword>
<dbReference type="InterPro" id="IPR004155">
    <property type="entry name" value="PBS_lyase_HEAT"/>
</dbReference>
<dbReference type="GO" id="GO:0016491">
    <property type="term" value="F:oxidoreductase activity"/>
    <property type="evidence" value="ECO:0007669"/>
    <property type="project" value="TreeGrafter"/>
</dbReference>
<dbReference type="InterPro" id="IPR001680">
    <property type="entry name" value="WD40_rpt"/>
</dbReference>
<dbReference type="OrthoDB" id="5618659at2"/>
<evidence type="ECO:0000313" key="3">
    <source>
        <dbReference type="EMBL" id="QDV34780.1"/>
    </source>
</evidence>
<evidence type="ECO:0000256" key="2">
    <source>
        <dbReference type="SAM" id="MobiDB-lite"/>
    </source>
</evidence>
<proteinExistence type="predicted"/>